<feature type="domain" description="Reverse transcriptase" evidence="1">
    <location>
        <begin position="479"/>
        <end position="747"/>
    </location>
</feature>
<dbReference type="GO" id="GO:0003824">
    <property type="term" value="F:catalytic activity"/>
    <property type="evidence" value="ECO:0007669"/>
    <property type="project" value="InterPro"/>
</dbReference>
<accession>A0A6I8RZ47</accession>
<dbReference type="PANTHER" id="PTHR19446">
    <property type="entry name" value="REVERSE TRANSCRIPTASES"/>
    <property type="match status" value="1"/>
</dbReference>
<reference evidence="2" key="1">
    <citation type="journal article" date="2010" name="Science">
        <title>The genome of the Western clawed frog Xenopus tropicalis.</title>
        <authorList>
            <person name="Hellsten U."/>
            <person name="Harland R.M."/>
            <person name="Gilchrist M.J."/>
            <person name="Hendrix D."/>
            <person name="Jurka J."/>
            <person name="Kapitonov V."/>
            <person name="Ovcharenko I."/>
            <person name="Putnam N.H."/>
            <person name="Shu S."/>
            <person name="Taher L."/>
            <person name="Blitz I.L."/>
            <person name="Blumberg B."/>
            <person name="Dichmann D.S."/>
            <person name="Dubchak I."/>
            <person name="Amaya E."/>
            <person name="Detter J.C."/>
            <person name="Fletcher R."/>
            <person name="Gerhard D.S."/>
            <person name="Goodstein D."/>
            <person name="Graves T."/>
            <person name="Grigoriev I.V."/>
            <person name="Grimwood J."/>
            <person name="Kawashima T."/>
            <person name="Lindquist E."/>
            <person name="Lucas S.M."/>
            <person name="Mead P.E."/>
            <person name="Mitros T."/>
            <person name="Ogino H."/>
            <person name="Ohta Y."/>
            <person name="Poliakov A.V."/>
            <person name="Pollet N."/>
            <person name="Robert J."/>
            <person name="Salamov A."/>
            <person name="Sater A.K."/>
            <person name="Schmutz J."/>
            <person name="Terry A."/>
            <person name="Vize P.D."/>
            <person name="Warren W.C."/>
            <person name="Wells D."/>
            <person name="Wills A."/>
            <person name="Wilson R.K."/>
            <person name="Zimmerman L.B."/>
            <person name="Zorn A.M."/>
            <person name="Grainger R."/>
            <person name="Grammer T."/>
            <person name="Khokha M.K."/>
            <person name="Richardson P.M."/>
            <person name="Rokhsar D.S."/>
        </authorList>
    </citation>
    <scope>NUCLEOTIDE SEQUENCE [LARGE SCALE GENOMIC DNA]</scope>
    <source>
        <strain evidence="2">Nigerian</strain>
    </source>
</reference>
<protein>
    <recommendedName>
        <fullName evidence="1">Reverse transcriptase domain-containing protein</fullName>
    </recommendedName>
</protein>
<evidence type="ECO:0000313" key="2">
    <source>
        <dbReference type="Ensembl" id="ENSXETP00000090658"/>
    </source>
</evidence>
<dbReference type="Bgee" id="ENSXETG00000037398">
    <property type="expression patterns" value="Expressed in mesonephros and 6 other cell types or tissues"/>
</dbReference>
<dbReference type="GeneTree" id="ENSGT00940000163630"/>
<dbReference type="Ensembl" id="ENSXETT00000098016">
    <property type="protein sequence ID" value="ENSXETP00000090658"/>
    <property type="gene ID" value="ENSXETG00000037398"/>
</dbReference>
<evidence type="ECO:0000259" key="1">
    <source>
        <dbReference type="PROSITE" id="PS50878"/>
    </source>
</evidence>
<dbReference type="SUPFAM" id="SSF56219">
    <property type="entry name" value="DNase I-like"/>
    <property type="match status" value="1"/>
</dbReference>
<dbReference type="SUPFAM" id="SSF56672">
    <property type="entry name" value="DNA/RNA polymerases"/>
    <property type="match status" value="1"/>
</dbReference>
<dbReference type="AlphaFoldDB" id="A0A6I8RZ47"/>
<organism evidence="2">
    <name type="scientific">Xenopus tropicalis</name>
    <name type="common">Western clawed frog</name>
    <name type="synonym">Silurana tropicalis</name>
    <dbReference type="NCBI Taxonomy" id="8364"/>
    <lineage>
        <taxon>Eukaryota</taxon>
        <taxon>Metazoa</taxon>
        <taxon>Chordata</taxon>
        <taxon>Craniata</taxon>
        <taxon>Vertebrata</taxon>
        <taxon>Euteleostomi</taxon>
        <taxon>Amphibia</taxon>
        <taxon>Batrachia</taxon>
        <taxon>Anura</taxon>
        <taxon>Pipoidea</taxon>
        <taxon>Pipidae</taxon>
        <taxon>Xenopodinae</taxon>
        <taxon>Xenopus</taxon>
        <taxon>Silurana</taxon>
    </lineage>
</organism>
<dbReference type="CDD" id="cd09076">
    <property type="entry name" value="L1-EN"/>
    <property type="match status" value="1"/>
</dbReference>
<dbReference type="InterPro" id="IPR036691">
    <property type="entry name" value="Endo/exonu/phosph_ase_sf"/>
</dbReference>
<sequence length="1121" mass="128972">MPLDIHFITMNVCSIKNRKTRFMAFDFLESVAADIIFLQETRLTSIQEIREAKRDWKGGFSFWSVATEPAGGVGILFKGGRKIEVKKVVDIWLGRCLMLDVQIDGSLLRLINVYGPQTISERRKLLSEIKQFLYTSAPVILAGDFNQVLRDVDRTGRYKKYESQFLVNLVEETGLIDIATAHGRKGKHTYYCGGRSSRIDLVFVKKGEIFSEIKETAVEFSDHLALSFCYGSVGKPRFGRGLWRLGAGSLEDAEVGKSFERLLQREVTKVDFFGSLSEWWDATKDSFRTFFKSVSFKKGREREQKCWSLRRKLEVCVSEGEVGEKVNRLKYLLRQQQYSRYKSLVLERDYGVSNSPDPYQNCKETVKRKLVEGLYDSQGHLQSTREGILGVVRSYYAELFRKKALDRGKMQAFLEATPGPNIENLDFSPLVKEITEEEVLQAIDKQQKKKAPGPDGLTAEFYKTFKVKLAPILVEVFNESLVNGSLPSSMQNSSLILLSKGKDSRHIENWRPIALLNCDRKLLARIFSVRLGKFAGLLLSSSQFCSVEGRDIYGALLLLRETLERCKLNKWGRYFLSLDQAKAFDKVDHEYLWATLQKYHIPGQFIEWLRVLYGGAKSFPLINGWQGEDFEVQAGVRQGCPLSPLLYIFALDPFLRGLQSCGLEGVPFPMGQSFKSVAYADDVTLVLSYPEEESLVSEHIKSYSEASGSLVNQEKSEALWVLEGRPSFNLENFPVAPEQVRILGIKFGRGDNAQVNWEEKLDVGIAKVQRWKAWKLTYRERIDIIKAYLIPLFLFVSYVFLLPEALYVRIQSLFFQMLWGSRINPVKRGVTFLQRKKGGLDMLCPVGFFCVIFLKYNFRNLMQEKKLLWEVSVKDWVSPFIKDWLLGDRVKEVRVSGGSIPSFLSQAVKLLRKWSIGKQELFSFSRKSIYLRVLDFFFCTPPIVQDCVSRIMEESLSFLNSKRIPKKFWDNAWLSFHGKLFVRGNLKYRSVDNRACPWGCGTEESQEHFLIECPVSQSLRCLLARLLHLQMLRDLNYSEFAYGVVGAGRENGTDKETLYIIIMVIRYHLWHMRCKWTFGQTKDPAEHVAKVIVNELILIKTMEIEKSVGNKMLWRNVHFVF</sequence>
<dbReference type="PROSITE" id="PS50878">
    <property type="entry name" value="RT_POL"/>
    <property type="match status" value="1"/>
</dbReference>
<dbReference type="InterPro" id="IPR043502">
    <property type="entry name" value="DNA/RNA_pol_sf"/>
</dbReference>
<reference evidence="2" key="2">
    <citation type="submission" date="2020-05" db="UniProtKB">
        <authorList>
            <consortium name="Ensembl"/>
        </authorList>
    </citation>
    <scope>IDENTIFICATION</scope>
</reference>
<proteinExistence type="predicted"/>
<dbReference type="Pfam" id="PF00078">
    <property type="entry name" value="RVT_1"/>
    <property type="match status" value="1"/>
</dbReference>
<dbReference type="Gene3D" id="3.60.10.10">
    <property type="entry name" value="Endonuclease/exonuclease/phosphatase"/>
    <property type="match status" value="1"/>
</dbReference>
<dbReference type="InParanoid" id="A0A6I8RZ47"/>
<name>A0A6I8RZ47_XENTR</name>
<dbReference type="Pfam" id="PF03372">
    <property type="entry name" value="Exo_endo_phos"/>
    <property type="match status" value="1"/>
</dbReference>
<dbReference type="InterPro" id="IPR000477">
    <property type="entry name" value="RT_dom"/>
</dbReference>
<dbReference type="InterPro" id="IPR005135">
    <property type="entry name" value="Endo/exonuclease/phosphatase"/>
</dbReference>
<dbReference type="CDD" id="cd01650">
    <property type="entry name" value="RT_nLTR_like"/>
    <property type="match status" value="1"/>
</dbReference>